<dbReference type="Pfam" id="PF22677">
    <property type="entry name" value="Ble-like_N"/>
    <property type="match status" value="1"/>
</dbReference>
<feature type="domain" description="VOC" evidence="1">
    <location>
        <begin position="3"/>
        <end position="130"/>
    </location>
</feature>
<reference evidence="3" key="1">
    <citation type="journal article" date="2019" name="Int. J. Syst. Evol. Microbiol.">
        <title>The Global Catalogue of Microorganisms (GCM) 10K type strain sequencing project: providing services to taxonomists for standard genome sequencing and annotation.</title>
        <authorList>
            <consortium name="The Broad Institute Genomics Platform"/>
            <consortium name="The Broad Institute Genome Sequencing Center for Infectious Disease"/>
            <person name="Wu L."/>
            <person name="Ma J."/>
        </authorList>
    </citation>
    <scope>NUCLEOTIDE SEQUENCE [LARGE SCALE GENOMIC DNA]</scope>
    <source>
        <strain evidence="3">CGMCC 1.12769</strain>
    </source>
</reference>
<dbReference type="InterPro" id="IPR053863">
    <property type="entry name" value="Glyoxy/Ble-like_N"/>
</dbReference>
<evidence type="ECO:0000313" key="2">
    <source>
        <dbReference type="EMBL" id="GGH20312.1"/>
    </source>
</evidence>
<dbReference type="RefSeq" id="WP_188537801.1">
    <property type="nucleotide sequence ID" value="NZ_BMFT01000001.1"/>
</dbReference>
<dbReference type="Gene3D" id="3.10.180.10">
    <property type="entry name" value="2,3-Dihydroxybiphenyl 1,2-Dioxygenase, domain 1"/>
    <property type="match status" value="1"/>
</dbReference>
<dbReference type="PANTHER" id="PTHR36503:SF2">
    <property type="entry name" value="BLR2408 PROTEIN"/>
    <property type="match status" value="1"/>
</dbReference>
<evidence type="ECO:0000313" key="3">
    <source>
        <dbReference type="Proteomes" id="UP000659344"/>
    </source>
</evidence>
<dbReference type="Proteomes" id="UP000659344">
    <property type="component" value="Unassembled WGS sequence"/>
</dbReference>
<name>A0ABQ1YBV3_9BACL</name>
<gene>
    <name evidence="2" type="ORF">GCM10008013_17600</name>
</gene>
<protein>
    <submittedName>
        <fullName evidence="2">Glyoxalase</fullName>
    </submittedName>
</protein>
<dbReference type="EMBL" id="BMFT01000001">
    <property type="protein sequence ID" value="GGH20312.1"/>
    <property type="molecule type" value="Genomic_DNA"/>
</dbReference>
<dbReference type="SUPFAM" id="SSF54593">
    <property type="entry name" value="Glyoxalase/Bleomycin resistance protein/Dihydroxybiphenyl dioxygenase"/>
    <property type="match status" value="1"/>
</dbReference>
<proteinExistence type="predicted"/>
<evidence type="ECO:0000259" key="1">
    <source>
        <dbReference type="PROSITE" id="PS51819"/>
    </source>
</evidence>
<dbReference type="InterPro" id="IPR029068">
    <property type="entry name" value="Glyas_Bleomycin-R_OHBP_Dase"/>
</dbReference>
<dbReference type="PROSITE" id="PS51819">
    <property type="entry name" value="VOC"/>
    <property type="match status" value="1"/>
</dbReference>
<dbReference type="InterPro" id="IPR037523">
    <property type="entry name" value="VOC_core"/>
</dbReference>
<comment type="caution">
    <text evidence="2">The sequence shown here is derived from an EMBL/GenBank/DDBJ whole genome shotgun (WGS) entry which is preliminary data.</text>
</comment>
<accession>A0ABQ1YBV3</accession>
<sequence>MTKELWLNLPVKDLSKSKEFFSKIGFSLHPRHMNSSEMAGLVIGDKKVMVMLFPESAFKGFAGNEIVDTTKGTEVLFSIDAASPEEVDEMVRKAVNAGGTVYGEPGYKDGWMYGSGFADLDGHRWNVLYMDMDKMPHE</sequence>
<organism evidence="2 3">
    <name type="scientific">Paenibacillus segetis</name>
    <dbReference type="NCBI Taxonomy" id="1325360"/>
    <lineage>
        <taxon>Bacteria</taxon>
        <taxon>Bacillati</taxon>
        <taxon>Bacillota</taxon>
        <taxon>Bacilli</taxon>
        <taxon>Bacillales</taxon>
        <taxon>Paenibacillaceae</taxon>
        <taxon>Paenibacillus</taxon>
    </lineage>
</organism>
<keyword evidence="3" id="KW-1185">Reference proteome</keyword>
<dbReference type="PANTHER" id="PTHR36503">
    <property type="entry name" value="BLR2520 PROTEIN"/>
    <property type="match status" value="1"/>
</dbReference>